<evidence type="ECO:0000313" key="2">
    <source>
        <dbReference type="EMBL" id="MBB4924892.1"/>
    </source>
</evidence>
<dbReference type="Gene3D" id="2.60.120.10">
    <property type="entry name" value="Jelly Rolls"/>
    <property type="match status" value="1"/>
</dbReference>
<protein>
    <submittedName>
        <fullName evidence="2">Mannose-6-phosphate isomerase-like protein (Cupin superfamily)</fullName>
    </submittedName>
</protein>
<evidence type="ECO:0000313" key="3">
    <source>
        <dbReference type="Proteomes" id="UP000540506"/>
    </source>
</evidence>
<dbReference type="SUPFAM" id="SSF51182">
    <property type="entry name" value="RmlC-like cupins"/>
    <property type="match status" value="1"/>
</dbReference>
<dbReference type="InterPro" id="IPR011051">
    <property type="entry name" value="RmlC_Cupin_sf"/>
</dbReference>
<keyword evidence="3" id="KW-1185">Reference proteome</keyword>
<sequence>MQKFTIGDSKLESEYGIGIGRWDRYPGTGNLPFDAMWCQVPADSQSTPDSHPEVELAIVLGGEATFTVDGVDTAAPVGTAMLLSPGERHVITANGGPVSILSIYWLPGTGRVSDDA</sequence>
<proteinExistence type="predicted"/>
<dbReference type="InterPro" id="IPR014710">
    <property type="entry name" value="RmlC-like_jellyroll"/>
</dbReference>
<evidence type="ECO:0000259" key="1">
    <source>
        <dbReference type="Pfam" id="PF07883"/>
    </source>
</evidence>
<comment type="caution">
    <text evidence="2">The sequence shown here is derived from an EMBL/GenBank/DDBJ whole genome shotgun (WGS) entry which is preliminary data.</text>
</comment>
<keyword evidence="2" id="KW-0413">Isomerase</keyword>
<gene>
    <name evidence="2" type="ORF">FHR34_003885</name>
</gene>
<dbReference type="GO" id="GO:0016853">
    <property type="term" value="F:isomerase activity"/>
    <property type="evidence" value="ECO:0007669"/>
    <property type="project" value="UniProtKB-KW"/>
</dbReference>
<dbReference type="Pfam" id="PF07883">
    <property type="entry name" value="Cupin_2"/>
    <property type="match status" value="1"/>
</dbReference>
<feature type="domain" description="Cupin type-2" evidence="1">
    <location>
        <begin position="39"/>
        <end position="104"/>
    </location>
</feature>
<accession>A0A7W7R3P8</accession>
<dbReference type="Proteomes" id="UP000540506">
    <property type="component" value="Unassembled WGS sequence"/>
</dbReference>
<name>A0A7W7R3P8_KITKI</name>
<reference evidence="2 3" key="1">
    <citation type="submission" date="2020-08" db="EMBL/GenBank/DDBJ databases">
        <title>Sequencing the genomes of 1000 actinobacteria strains.</title>
        <authorList>
            <person name="Klenk H.-P."/>
        </authorList>
    </citation>
    <scope>NUCLEOTIDE SEQUENCE [LARGE SCALE GENOMIC DNA]</scope>
    <source>
        <strain evidence="2 3">DSM 41654</strain>
    </source>
</reference>
<dbReference type="InterPro" id="IPR013096">
    <property type="entry name" value="Cupin_2"/>
</dbReference>
<organism evidence="2 3">
    <name type="scientific">Kitasatospora kifunensis</name>
    <name type="common">Streptomyces kifunensis</name>
    <dbReference type="NCBI Taxonomy" id="58351"/>
    <lineage>
        <taxon>Bacteria</taxon>
        <taxon>Bacillati</taxon>
        <taxon>Actinomycetota</taxon>
        <taxon>Actinomycetes</taxon>
        <taxon>Kitasatosporales</taxon>
        <taxon>Streptomycetaceae</taxon>
        <taxon>Kitasatospora</taxon>
    </lineage>
</organism>
<dbReference type="RefSeq" id="WP_184936764.1">
    <property type="nucleotide sequence ID" value="NZ_JACHJV010000001.1"/>
</dbReference>
<dbReference type="AlphaFoldDB" id="A0A7W7R3P8"/>
<dbReference type="EMBL" id="JACHJV010000001">
    <property type="protein sequence ID" value="MBB4924892.1"/>
    <property type="molecule type" value="Genomic_DNA"/>
</dbReference>